<evidence type="ECO:0000256" key="12">
    <source>
        <dbReference type="ARBA" id="ARBA00022840"/>
    </source>
</evidence>
<feature type="binding site" evidence="14">
    <location>
        <position position="118"/>
    </location>
    <ligand>
        <name>substrate</name>
    </ligand>
</feature>
<dbReference type="InterPro" id="IPR015911">
    <property type="entry name" value="Phosphoglycerate_kinase_CS"/>
</dbReference>
<feature type="binding site" evidence="14 15">
    <location>
        <begin position="59"/>
        <end position="62"/>
    </location>
    <ligand>
        <name>substrate</name>
    </ligand>
</feature>
<evidence type="ECO:0000256" key="16">
    <source>
        <dbReference type="PIRSR" id="PIRSR000724-2"/>
    </source>
</evidence>
<keyword evidence="12 14" id="KW-0067">ATP-binding</keyword>
<dbReference type="GO" id="GO:0004618">
    <property type="term" value="F:phosphoglycerate kinase activity"/>
    <property type="evidence" value="ECO:0007669"/>
    <property type="project" value="UniProtKB-UniRule"/>
</dbReference>
<dbReference type="Pfam" id="PF00162">
    <property type="entry name" value="PGK"/>
    <property type="match status" value="1"/>
</dbReference>
<gene>
    <name evidence="14 18" type="primary">pgk</name>
    <name evidence="18" type="ORF">EDM21_17315</name>
</gene>
<organism evidence="18 19">
    <name type="scientific">Paenibacillus lutrae</name>
    <dbReference type="NCBI Taxonomy" id="2078573"/>
    <lineage>
        <taxon>Bacteria</taxon>
        <taxon>Bacillati</taxon>
        <taxon>Bacillota</taxon>
        <taxon>Bacilli</taxon>
        <taxon>Bacillales</taxon>
        <taxon>Paenibacillaceae</taxon>
        <taxon>Paenibacillus</taxon>
    </lineage>
</organism>
<comment type="subunit">
    <text evidence="5 14">Monomer.</text>
</comment>
<dbReference type="SUPFAM" id="SSF53748">
    <property type="entry name" value="Phosphoglycerate kinase"/>
    <property type="match status" value="1"/>
</dbReference>
<dbReference type="PANTHER" id="PTHR11406:SF23">
    <property type="entry name" value="PHOSPHOGLYCERATE KINASE 1, CHLOROPLASTIC-RELATED"/>
    <property type="match status" value="1"/>
</dbReference>
<dbReference type="GO" id="GO:0006094">
    <property type="term" value="P:gluconeogenesis"/>
    <property type="evidence" value="ECO:0007669"/>
    <property type="project" value="TreeGrafter"/>
</dbReference>
<dbReference type="AlphaFoldDB" id="A0A7X3FK69"/>
<keyword evidence="9 14" id="KW-0808">Transferase</keyword>
<feature type="binding site" evidence="15">
    <location>
        <position position="151"/>
    </location>
    <ligand>
        <name>(2R)-3-phosphoglycerate</name>
        <dbReference type="ChEBI" id="CHEBI:58272"/>
    </ligand>
</feature>
<keyword evidence="10 14" id="KW-0547">Nucleotide-binding</keyword>
<evidence type="ECO:0000313" key="18">
    <source>
        <dbReference type="EMBL" id="MVP01259.1"/>
    </source>
</evidence>
<dbReference type="RefSeq" id="WP_068777191.1">
    <property type="nucleotide sequence ID" value="NZ_RHLK01000011.1"/>
</dbReference>
<dbReference type="EC" id="2.7.2.3" evidence="6 14"/>
<evidence type="ECO:0000256" key="8">
    <source>
        <dbReference type="ARBA" id="ARBA00022490"/>
    </source>
</evidence>
<feature type="binding site" evidence="14 16">
    <location>
        <position position="201"/>
    </location>
    <ligand>
        <name>ATP</name>
        <dbReference type="ChEBI" id="CHEBI:30616"/>
    </ligand>
</feature>
<evidence type="ECO:0000256" key="7">
    <source>
        <dbReference type="ARBA" id="ARBA00016471"/>
    </source>
</evidence>
<evidence type="ECO:0000256" key="5">
    <source>
        <dbReference type="ARBA" id="ARBA00011245"/>
    </source>
</evidence>
<feature type="binding site" evidence="15">
    <location>
        <position position="118"/>
    </location>
    <ligand>
        <name>(2R)-3-phosphoglycerate</name>
        <dbReference type="ChEBI" id="CHEBI:58272"/>
    </ligand>
</feature>
<evidence type="ECO:0000256" key="9">
    <source>
        <dbReference type="ARBA" id="ARBA00022679"/>
    </source>
</evidence>
<feature type="binding site" evidence="15">
    <location>
        <position position="36"/>
    </location>
    <ligand>
        <name>(2R)-3-phosphoglycerate</name>
        <dbReference type="ChEBI" id="CHEBI:58272"/>
    </ligand>
</feature>
<comment type="caution">
    <text evidence="18">The sequence shown here is derived from an EMBL/GenBank/DDBJ whole genome shotgun (WGS) entry which is preliminary data.</text>
</comment>
<keyword evidence="19" id="KW-1185">Reference proteome</keyword>
<comment type="similarity">
    <text evidence="4 14 17">Belongs to the phosphoglycerate kinase family.</text>
</comment>
<feature type="binding site" evidence="14">
    <location>
        <position position="36"/>
    </location>
    <ligand>
        <name>substrate</name>
    </ligand>
</feature>
<keyword evidence="8 14" id="KW-0963">Cytoplasm</keyword>
<comment type="catalytic activity">
    <reaction evidence="1 14 17">
        <text>(2R)-3-phosphoglycerate + ATP = (2R)-3-phospho-glyceroyl phosphate + ADP</text>
        <dbReference type="Rhea" id="RHEA:14801"/>
        <dbReference type="ChEBI" id="CHEBI:30616"/>
        <dbReference type="ChEBI" id="CHEBI:57604"/>
        <dbReference type="ChEBI" id="CHEBI:58272"/>
        <dbReference type="ChEBI" id="CHEBI:456216"/>
        <dbReference type="EC" id="2.7.2.3"/>
    </reaction>
</comment>
<reference evidence="18 19" key="1">
    <citation type="journal article" date="2019" name="Microorganisms">
        <title>Paenibacillus lutrae sp. nov., A Chitinolytic Species Isolated from A River Otter in Castril Natural Park, Granada, Spain.</title>
        <authorList>
            <person name="Rodriguez M."/>
            <person name="Reina J.C."/>
            <person name="Bejar V."/>
            <person name="Llamas I."/>
        </authorList>
    </citation>
    <scope>NUCLEOTIDE SEQUENCE [LARGE SCALE GENOMIC DNA]</scope>
    <source>
        <strain evidence="18 19">N10</strain>
    </source>
</reference>
<dbReference type="GO" id="GO:0005829">
    <property type="term" value="C:cytosol"/>
    <property type="evidence" value="ECO:0007669"/>
    <property type="project" value="TreeGrafter"/>
</dbReference>
<keyword evidence="11 14" id="KW-0418">Kinase</keyword>
<dbReference type="InterPro" id="IPR001576">
    <property type="entry name" value="Phosphoglycerate_kinase"/>
</dbReference>
<evidence type="ECO:0000256" key="11">
    <source>
        <dbReference type="ARBA" id="ARBA00022777"/>
    </source>
</evidence>
<evidence type="ECO:0000256" key="3">
    <source>
        <dbReference type="ARBA" id="ARBA00004838"/>
    </source>
</evidence>
<dbReference type="CDD" id="cd00318">
    <property type="entry name" value="Phosphoglycerate_kinase"/>
    <property type="match status" value="1"/>
</dbReference>
<dbReference type="GO" id="GO:0005524">
    <property type="term" value="F:ATP binding"/>
    <property type="evidence" value="ECO:0007669"/>
    <property type="project" value="UniProtKB-KW"/>
</dbReference>
<dbReference type="EMBL" id="RHLK01000011">
    <property type="protein sequence ID" value="MVP01259.1"/>
    <property type="molecule type" value="Genomic_DNA"/>
</dbReference>
<feature type="binding site" evidence="14 16">
    <location>
        <position position="292"/>
    </location>
    <ligand>
        <name>ATP</name>
        <dbReference type="ChEBI" id="CHEBI:30616"/>
    </ligand>
</feature>
<comment type="subcellular location">
    <subcellularLocation>
        <location evidence="2 14">Cytoplasm</location>
    </subcellularLocation>
</comment>
<evidence type="ECO:0000313" key="19">
    <source>
        <dbReference type="Proteomes" id="UP000490800"/>
    </source>
</evidence>
<evidence type="ECO:0000256" key="6">
    <source>
        <dbReference type="ARBA" id="ARBA00013061"/>
    </source>
</evidence>
<dbReference type="FunFam" id="3.40.50.1260:FF:000002">
    <property type="entry name" value="Phosphoglycerate kinase"/>
    <property type="match status" value="1"/>
</dbReference>
<dbReference type="PROSITE" id="PS00111">
    <property type="entry name" value="PGLYCERATE_KINASE"/>
    <property type="match status" value="1"/>
</dbReference>
<dbReference type="HAMAP" id="MF_00145">
    <property type="entry name" value="Phosphoglyc_kinase"/>
    <property type="match status" value="1"/>
</dbReference>
<dbReference type="FunFam" id="3.40.50.1260:FF:000001">
    <property type="entry name" value="Phosphoglycerate kinase"/>
    <property type="match status" value="1"/>
</dbReference>
<dbReference type="Proteomes" id="UP000490800">
    <property type="component" value="Unassembled WGS sequence"/>
</dbReference>
<dbReference type="Gene3D" id="3.40.50.1260">
    <property type="entry name" value="Phosphoglycerate kinase, N-terminal domain"/>
    <property type="match status" value="2"/>
</dbReference>
<protein>
    <recommendedName>
        <fullName evidence="7 14">Phosphoglycerate kinase</fullName>
        <ecNumber evidence="6 14">2.7.2.3</ecNumber>
    </recommendedName>
</protein>
<dbReference type="PIRSF" id="PIRSF000724">
    <property type="entry name" value="Pgk"/>
    <property type="match status" value="1"/>
</dbReference>
<evidence type="ECO:0000256" key="15">
    <source>
        <dbReference type="PIRSR" id="PIRSR000724-1"/>
    </source>
</evidence>
<feature type="binding site" evidence="14">
    <location>
        <position position="151"/>
    </location>
    <ligand>
        <name>substrate</name>
    </ligand>
</feature>
<dbReference type="GO" id="GO:0043531">
    <property type="term" value="F:ADP binding"/>
    <property type="evidence" value="ECO:0007669"/>
    <property type="project" value="TreeGrafter"/>
</dbReference>
<comment type="pathway">
    <text evidence="3 14">Carbohydrate degradation; glycolysis; pyruvate from D-glyceraldehyde 3-phosphate: step 2/5.</text>
</comment>
<accession>A0A7X3FK69</accession>
<sequence>MNKKSVRDVEVAGKRVFVRVDFNVPLENGQITDDNRIRQTLPTIKFLIEKGARVILASHLGRPKGQVNEDLRLTPVAARLSELLGQPVAKADEAVGEAVQAKVNELKDGDVLLLENVRFYAGEEKNDPELAKQFAQLADLFVNDAFGAAHRAHASTEGIAHLLPAVSGLLMEKELEVLGKALNNPERPFTAIIGGSKVKDKIDVINKMLEIADNILIGGGLSYTFFKAQGHEIGQSLVDNEKLELALGFIEKAKKLGKNFHLPVDIVVSDDFSANANTNIVSVDSIPADWEGIDIGPKTREIYADVIKNSKLVVWNGPMGVFEIEPFSHGTRAVTQACAETSAYTVIGGGDSAAAAEKFHQADKMDHISTGGGASLEFMEGKILPGVVALNDK</sequence>
<dbReference type="InterPro" id="IPR015824">
    <property type="entry name" value="Phosphoglycerate_kinase_N"/>
</dbReference>
<dbReference type="OrthoDB" id="9808460at2"/>
<dbReference type="UniPathway" id="UPA00109">
    <property type="reaction ID" value="UER00185"/>
</dbReference>
<dbReference type="InterPro" id="IPR036043">
    <property type="entry name" value="Phosphoglycerate_kinase_sf"/>
</dbReference>
<evidence type="ECO:0000256" key="14">
    <source>
        <dbReference type="HAMAP-Rule" id="MF_00145"/>
    </source>
</evidence>
<feature type="binding site" evidence="14 16">
    <location>
        <position position="323"/>
    </location>
    <ligand>
        <name>ATP</name>
        <dbReference type="ChEBI" id="CHEBI:30616"/>
    </ligand>
</feature>
<dbReference type="PANTHER" id="PTHR11406">
    <property type="entry name" value="PHOSPHOGLYCERATE KINASE"/>
    <property type="match status" value="1"/>
</dbReference>
<proteinExistence type="inferred from homology"/>
<evidence type="ECO:0000256" key="17">
    <source>
        <dbReference type="RuleBase" id="RU000532"/>
    </source>
</evidence>
<dbReference type="GO" id="GO:0006096">
    <property type="term" value="P:glycolytic process"/>
    <property type="evidence" value="ECO:0007669"/>
    <property type="project" value="UniProtKB-UniRule"/>
</dbReference>
<evidence type="ECO:0000256" key="2">
    <source>
        <dbReference type="ARBA" id="ARBA00004496"/>
    </source>
</evidence>
<evidence type="ECO:0000256" key="4">
    <source>
        <dbReference type="ARBA" id="ARBA00008982"/>
    </source>
</evidence>
<keyword evidence="13 14" id="KW-0324">Glycolysis</keyword>
<evidence type="ECO:0000256" key="13">
    <source>
        <dbReference type="ARBA" id="ARBA00023152"/>
    </source>
</evidence>
<dbReference type="PRINTS" id="PR00477">
    <property type="entry name" value="PHGLYCKINASE"/>
</dbReference>
<evidence type="ECO:0000256" key="10">
    <source>
        <dbReference type="ARBA" id="ARBA00022741"/>
    </source>
</evidence>
<feature type="binding site" evidence="14 15">
    <location>
        <begin position="21"/>
        <end position="23"/>
    </location>
    <ligand>
        <name>substrate</name>
    </ligand>
</feature>
<evidence type="ECO:0000256" key="1">
    <source>
        <dbReference type="ARBA" id="ARBA00000642"/>
    </source>
</evidence>
<feature type="binding site" evidence="14 16">
    <location>
        <begin position="349"/>
        <end position="352"/>
    </location>
    <ligand>
        <name>ATP</name>
        <dbReference type="ChEBI" id="CHEBI:30616"/>
    </ligand>
</feature>
<name>A0A7X3FK69_9BACL</name>